<evidence type="ECO:0000313" key="2">
    <source>
        <dbReference type="Proteomes" id="UP000078286"/>
    </source>
</evidence>
<accession>A0A1B7HJC6</accession>
<dbReference type="Proteomes" id="UP000078286">
    <property type="component" value="Unassembled WGS sequence"/>
</dbReference>
<dbReference type="Pfam" id="PF11104">
    <property type="entry name" value="PilM_2"/>
    <property type="match status" value="1"/>
</dbReference>
<gene>
    <name evidence="1" type="ORF">M979_3184</name>
</gene>
<dbReference type="InterPro" id="IPR005883">
    <property type="entry name" value="PilM"/>
</dbReference>
<comment type="caution">
    <text evidence="1">The sequence shown here is derived from an EMBL/GenBank/DDBJ whole genome shotgun (WGS) entry which is preliminary data.</text>
</comment>
<proteinExistence type="predicted"/>
<keyword evidence="2" id="KW-1185">Reference proteome</keyword>
<reference evidence="1 2" key="1">
    <citation type="submission" date="2016-04" db="EMBL/GenBank/DDBJ databases">
        <title>ATOL: Assembling a taxonomically balanced genome-scale reconstruction of the evolutionary history of the Enterobacteriaceae.</title>
        <authorList>
            <person name="Plunkett G.III."/>
            <person name="Neeno-Eckwall E.C."/>
            <person name="Glasner J.D."/>
            <person name="Perna N.T."/>
        </authorList>
    </citation>
    <scope>NUCLEOTIDE SEQUENCE [LARGE SCALE GENOMIC DNA]</scope>
    <source>
        <strain evidence="1 2">ATCC 51607</strain>
    </source>
</reference>
<evidence type="ECO:0000313" key="1">
    <source>
        <dbReference type="EMBL" id="OAT15737.1"/>
    </source>
</evidence>
<dbReference type="EMBL" id="LXEO01000049">
    <property type="protein sequence ID" value="OAT15737.1"/>
    <property type="molecule type" value="Genomic_DNA"/>
</dbReference>
<organism evidence="1 2">
    <name type="scientific">Buttiauxella noackiae ATCC 51607</name>
    <dbReference type="NCBI Taxonomy" id="1354255"/>
    <lineage>
        <taxon>Bacteria</taxon>
        <taxon>Pseudomonadati</taxon>
        <taxon>Pseudomonadota</taxon>
        <taxon>Gammaproteobacteria</taxon>
        <taxon>Enterobacterales</taxon>
        <taxon>Enterobacteriaceae</taxon>
        <taxon>Buttiauxella</taxon>
    </lineage>
</organism>
<sequence>MVFTTWEIGMDIQHENIRVVAVQRQRQGWQLRHWWQLPLPEGTFSNGLVMNTEALTKALVDWRKELPLRHQIRISFPGSRTLQRPVPAPDKRLSEPAREAYIASATARQLQMTSAQLCWDYLPSQDVADPHLIVAARQTDVAALLKSLAAIRLYPTTLTPGASALPTLISPCRLEKCQYLVHQEQGHWLWASTEPVPRWGWSDTNVAPTIFDLCQQLKTEPGLVALSHAPSSPVSADILSLDAWQAFSRLQPPLPRNGAEFTVAIALAIGRVFS</sequence>
<protein>
    <submittedName>
        <fullName evidence="1">PilM family type IV pilus biogenesis protein</fullName>
    </submittedName>
</protein>
<dbReference type="PATRIC" id="fig|1354255.3.peg.3279"/>
<dbReference type="AlphaFoldDB" id="A0A1B7HJC6"/>
<name>A0A1B7HJC6_9ENTR</name>
<dbReference type="Gene3D" id="3.30.420.40">
    <property type="match status" value="1"/>
</dbReference>